<comment type="similarity">
    <text evidence="1 7">Belongs to the cytochrome P450 family.</text>
</comment>
<protein>
    <submittedName>
        <fullName evidence="8">Cytochrome P450</fullName>
    </submittedName>
</protein>
<evidence type="ECO:0000256" key="5">
    <source>
        <dbReference type="ARBA" id="ARBA00023004"/>
    </source>
</evidence>
<evidence type="ECO:0000256" key="6">
    <source>
        <dbReference type="ARBA" id="ARBA00023033"/>
    </source>
</evidence>
<keyword evidence="6 7" id="KW-0503">Monooxygenase</keyword>
<dbReference type="PANTHER" id="PTHR46696:SF1">
    <property type="entry name" value="CYTOCHROME P450 YJIB-RELATED"/>
    <property type="match status" value="1"/>
</dbReference>
<dbReference type="InterPro" id="IPR017972">
    <property type="entry name" value="Cyt_P450_CS"/>
</dbReference>
<accession>A0ABP4TUA0</accession>
<sequence length="383" mass="41694">MSAPSYPFPTANPVEPPAEFAKLREQAPVSRVTTSQGAPAWLVTRYDDVRSVLADPRMSVGIPGAPAGTENGTLFQDPPAHTRLRRLVAKAFTVRRVEELRPRTVRLAHQLLDEMDSPTDLRESFAFPLPGSVIGALLGVPDDELATFRTWSDKLITLADFEAAGAGEVYGQLMGYFSDLVDRKRRAPTEDVLSDLIAVRDEDTGRLSQHELEMMGLILLLAGYLGTANALSIGTIKLIEDGRLALLRDHPDKVPAAVEEVLRFQSGAAELPRYAAADLEIAGTAIQAGDMIVPSLQAANHDPGQFADPGSFDLDRTGRQHLAFGHGIHHCLGAALARMQLQVAFTALSTRLPGLQLAVDLGDLRWRTNMFGDRLLEALPVRW</sequence>
<keyword evidence="5 7" id="KW-0408">Iron</keyword>
<dbReference type="Gene3D" id="1.10.630.10">
    <property type="entry name" value="Cytochrome P450"/>
    <property type="match status" value="1"/>
</dbReference>
<dbReference type="InterPro" id="IPR002397">
    <property type="entry name" value="Cyt_P450_B"/>
</dbReference>
<dbReference type="CDD" id="cd11031">
    <property type="entry name" value="Cyp158A-like"/>
    <property type="match status" value="1"/>
</dbReference>
<dbReference type="PROSITE" id="PS00086">
    <property type="entry name" value="CYTOCHROME_P450"/>
    <property type="match status" value="1"/>
</dbReference>
<evidence type="ECO:0000256" key="3">
    <source>
        <dbReference type="ARBA" id="ARBA00022723"/>
    </source>
</evidence>
<name>A0ABP4TUA0_9ACTN</name>
<dbReference type="InterPro" id="IPR001128">
    <property type="entry name" value="Cyt_P450"/>
</dbReference>
<evidence type="ECO:0000256" key="4">
    <source>
        <dbReference type="ARBA" id="ARBA00023002"/>
    </source>
</evidence>
<reference evidence="9" key="1">
    <citation type="journal article" date="2019" name="Int. J. Syst. Evol. Microbiol.">
        <title>The Global Catalogue of Microorganisms (GCM) 10K type strain sequencing project: providing services to taxonomists for standard genome sequencing and annotation.</title>
        <authorList>
            <consortium name="The Broad Institute Genomics Platform"/>
            <consortium name="The Broad Institute Genome Sequencing Center for Infectious Disease"/>
            <person name="Wu L."/>
            <person name="Ma J."/>
        </authorList>
    </citation>
    <scope>NUCLEOTIDE SEQUENCE [LARGE SCALE GENOMIC DNA]</scope>
    <source>
        <strain evidence="9">JCM 14718</strain>
    </source>
</reference>
<evidence type="ECO:0000313" key="8">
    <source>
        <dbReference type="EMBL" id="GAA1693945.1"/>
    </source>
</evidence>
<dbReference type="Proteomes" id="UP001500618">
    <property type="component" value="Unassembled WGS sequence"/>
</dbReference>
<comment type="caution">
    <text evidence="8">The sequence shown here is derived from an EMBL/GenBank/DDBJ whole genome shotgun (WGS) entry which is preliminary data.</text>
</comment>
<evidence type="ECO:0000313" key="9">
    <source>
        <dbReference type="Proteomes" id="UP001500618"/>
    </source>
</evidence>
<dbReference type="EMBL" id="BAAANY010000020">
    <property type="protein sequence ID" value="GAA1693945.1"/>
    <property type="molecule type" value="Genomic_DNA"/>
</dbReference>
<keyword evidence="9" id="KW-1185">Reference proteome</keyword>
<dbReference type="RefSeq" id="WP_344312812.1">
    <property type="nucleotide sequence ID" value="NZ_BAAANY010000020.1"/>
</dbReference>
<evidence type="ECO:0000256" key="2">
    <source>
        <dbReference type="ARBA" id="ARBA00022617"/>
    </source>
</evidence>
<dbReference type="PRINTS" id="PR00359">
    <property type="entry name" value="BP450"/>
</dbReference>
<keyword evidence="4 7" id="KW-0560">Oxidoreductase</keyword>
<dbReference type="Pfam" id="PF00067">
    <property type="entry name" value="p450"/>
    <property type="match status" value="1"/>
</dbReference>
<evidence type="ECO:0000256" key="7">
    <source>
        <dbReference type="RuleBase" id="RU000461"/>
    </source>
</evidence>
<organism evidence="8 9">
    <name type="scientific">Fodinicola feengrottensis</name>
    <dbReference type="NCBI Taxonomy" id="435914"/>
    <lineage>
        <taxon>Bacteria</taxon>
        <taxon>Bacillati</taxon>
        <taxon>Actinomycetota</taxon>
        <taxon>Actinomycetes</taxon>
        <taxon>Mycobacteriales</taxon>
        <taxon>Fodinicola</taxon>
    </lineage>
</organism>
<keyword evidence="2 7" id="KW-0349">Heme</keyword>
<keyword evidence="3 7" id="KW-0479">Metal-binding</keyword>
<dbReference type="InterPro" id="IPR036396">
    <property type="entry name" value="Cyt_P450_sf"/>
</dbReference>
<dbReference type="PANTHER" id="PTHR46696">
    <property type="entry name" value="P450, PUTATIVE (EUROFUNG)-RELATED"/>
    <property type="match status" value="1"/>
</dbReference>
<gene>
    <name evidence="8" type="ORF">GCM10009765_49010</name>
</gene>
<proteinExistence type="inferred from homology"/>
<dbReference type="SUPFAM" id="SSF48264">
    <property type="entry name" value="Cytochrome P450"/>
    <property type="match status" value="1"/>
</dbReference>
<evidence type="ECO:0000256" key="1">
    <source>
        <dbReference type="ARBA" id="ARBA00010617"/>
    </source>
</evidence>